<accession>A0A511AFZ4</accession>
<dbReference type="EMBL" id="BJUW01000010">
    <property type="protein sequence ID" value="GEK87059.1"/>
    <property type="molecule type" value="Genomic_DNA"/>
</dbReference>
<dbReference type="Proteomes" id="UP000321225">
    <property type="component" value="Unassembled WGS sequence"/>
</dbReference>
<dbReference type="RefSeq" id="WP_267237934.1">
    <property type="nucleotide sequence ID" value="NZ_BJUW01000010.1"/>
</dbReference>
<reference evidence="2 3" key="1">
    <citation type="submission" date="2019-07" db="EMBL/GenBank/DDBJ databases">
        <title>Whole genome shotgun sequence of Microbacterium aerolatum NBRC 103071.</title>
        <authorList>
            <person name="Hosoyama A."/>
            <person name="Uohara A."/>
            <person name="Ohji S."/>
            <person name="Ichikawa N."/>
        </authorList>
    </citation>
    <scope>NUCLEOTIDE SEQUENCE [LARGE SCALE GENOMIC DNA]</scope>
    <source>
        <strain evidence="2 3">NBRC 103071</strain>
    </source>
</reference>
<keyword evidence="3" id="KW-1185">Reference proteome</keyword>
<evidence type="ECO:0000313" key="3">
    <source>
        <dbReference type="Proteomes" id="UP000321225"/>
    </source>
</evidence>
<comment type="caution">
    <text evidence="2">The sequence shown here is derived from an EMBL/GenBank/DDBJ whole genome shotgun (WGS) entry which is preliminary data.</text>
</comment>
<gene>
    <name evidence="2" type="ORF">MAE01_22350</name>
</gene>
<evidence type="ECO:0000313" key="2">
    <source>
        <dbReference type="EMBL" id="GEK87059.1"/>
    </source>
</evidence>
<proteinExistence type="predicted"/>
<name>A0A511AFZ4_9MICO</name>
<organism evidence="2 3">
    <name type="scientific">Microbacterium aerolatum</name>
    <dbReference type="NCBI Taxonomy" id="153731"/>
    <lineage>
        <taxon>Bacteria</taxon>
        <taxon>Bacillati</taxon>
        <taxon>Actinomycetota</taxon>
        <taxon>Actinomycetes</taxon>
        <taxon>Micrococcales</taxon>
        <taxon>Microbacteriaceae</taxon>
        <taxon>Microbacterium</taxon>
    </lineage>
</organism>
<dbReference type="AlphaFoldDB" id="A0A511AFZ4"/>
<protein>
    <submittedName>
        <fullName evidence="2">Uncharacterized protein</fullName>
    </submittedName>
</protein>
<feature type="compositionally biased region" description="Low complexity" evidence="1">
    <location>
        <begin position="1"/>
        <end position="15"/>
    </location>
</feature>
<sequence>MAGKTPTAKTGKKTAQLTLKEKRAAKRAKQEPESFIKPRKGAAG</sequence>
<feature type="region of interest" description="Disordered" evidence="1">
    <location>
        <begin position="1"/>
        <end position="44"/>
    </location>
</feature>
<evidence type="ECO:0000256" key="1">
    <source>
        <dbReference type="SAM" id="MobiDB-lite"/>
    </source>
</evidence>